<comment type="similarity">
    <text evidence="2">Belongs to the Gfo/Idh/MocA family. Glycosyl hydrolase 109 subfamily.</text>
</comment>
<evidence type="ECO:0000259" key="7">
    <source>
        <dbReference type="Pfam" id="PF21252"/>
    </source>
</evidence>
<reference evidence="8" key="1">
    <citation type="submission" date="2020-08" db="EMBL/GenBank/DDBJ databases">
        <title>Genome public.</title>
        <authorList>
            <person name="Liu C."/>
            <person name="Sun Q."/>
        </authorList>
    </citation>
    <scope>NUCLEOTIDE SEQUENCE</scope>
    <source>
        <strain evidence="8">NSJ-32</strain>
    </source>
</reference>
<evidence type="ECO:0000259" key="6">
    <source>
        <dbReference type="Pfam" id="PF01408"/>
    </source>
</evidence>
<organism evidence="8 9">
    <name type="scientific">Bianquea renquensis</name>
    <dbReference type="NCBI Taxonomy" id="2763661"/>
    <lineage>
        <taxon>Bacteria</taxon>
        <taxon>Bacillati</taxon>
        <taxon>Bacillota</taxon>
        <taxon>Clostridia</taxon>
        <taxon>Eubacteriales</taxon>
        <taxon>Bianqueaceae</taxon>
        <taxon>Bianquea</taxon>
    </lineage>
</organism>
<dbReference type="PANTHER" id="PTHR43818:SF1">
    <property type="entry name" value="GLYCOSYL HYDROLASE FAMILY 109 PROTEIN"/>
    <property type="match status" value="1"/>
</dbReference>
<dbReference type="Gene3D" id="3.30.360.10">
    <property type="entry name" value="Dihydrodipicolinate Reductase, domain 2"/>
    <property type="match status" value="1"/>
</dbReference>
<evidence type="ECO:0000256" key="5">
    <source>
        <dbReference type="ARBA" id="ARBA00023295"/>
    </source>
</evidence>
<comment type="cofactor">
    <cofactor evidence="1">
        <name>NAD(+)</name>
        <dbReference type="ChEBI" id="CHEBI:57540"/>
    </cofactor>
</comment>
<dbReference type="Pfam" id="PF21252">
    <property type="entry name" value="Glyco_hydro_109_C"/>
    <property type="match status" value="1"/>
</dbReference>
<dbReference type="InterPro" id="IPR050463">
    <property type="entry name" value="Gfo/Idh/MocA_oxidrdct_glycsds"/>
</dbReference>
<feature type="domain" description="Gfo/Idh/MocA-like oxidoreductase N-terminal" evidence="6">
    <location>
        <begin position="10"/>
        <end position="132"/>
    </location>
</feature>
<accession>A0A926DR80</accession>
<name>A0A926DR80_9FIRM</name>
<evidence type="ECO:0000313" key="8">
    <source>
        <dbReference type="EMBL" id="MBC8542546.1"/>
    </source>
</evidence>
<dbReference type="Proteomes" id="UP000657006">
    <property type="component" value="Unassembled WGS sequence"/>
</dbReference>
<dbReference type="Pfam" id="PF01408">
    <property type="entry name" value="GFO_IDH_MocA"/>
    <property type="match status" value="1"/>
</dbReference>
<gene>
    <name evidence="8" type="ORF">H8730_03160</name>
</gene>
<dbReference type="InterPro" id="IPR049303">
    <property type="entry name" value="Glyco_hydro_109_C"/>
</dbReference>
<keyword evidence="5" id="KW-0326">Glycosidase</keyword>
<keyword evidence="9" id="KW-1185">Reference proteome</keyword>
<dbReference type="PANTHER" id="PTHR43818">
    <property type="entry name" value="BCDNA.GH03377"/>
    <property type="match status" value="1"/>
</dbReference>
<evidence type="ECO:0000313" key="9">
    <source>
        <dbReference type="Proteomes" id="UP000657006"/>
    </source>
</evidence>
<dbReference type="RefSeq" id="WP_177719361.1">
    <property type="nucleotide sequence ID" value="NZ_JACRSQ010000003.1"/>
</dbReference>
<feature type="domain" description="Glycosyl hydrolase 109 C-terminal" evidence="7">
    <location>
        <begin position="143"/>
        <end position="302"/>
    </location>
</feature>
<comment type="caution">
    <text evidence="8">The sequence shown here is derived from an EMBL/GenBank/DDBJ whole genome shotgun (WGS) entry which is preliminary data.</text>
</comment>
<protein>
    <submittedName>
        <fullName evidence="8">Gfo/Idh/MocA family oxidoreductase</fullName>
    </submittedName>
</protein>
<dbReference type="Gene3D" id="3.40.50.720">
    <property type="entry name" value="NAD(P)-binding Rossmann-like Domain"/>
    <property type="match status" value="1"/>
</dbReference>
<dbReference type="InterPro" id="IPR036291">
    <property type="entry name" value="NAD(P)-bd_dom_sf"/>
</dbReference>
<evidence type="ECO:0000256" key="4">
    <source>
        <dbReference type="ARBA" id="ARBA00023027"/>
    </source>
</evidence>
<sequence length="415" mass="47163">MLENQEERIVKIGMIGVGGRAIGLLESLAQMKFVEVTAVCDIVEERMEEGVKTIQQYAEYPVSRYTDYHELLKRDDIEGVIIATSWNEHIKIAIASMRAGKYTGFEVGGASSIEQCWDLVRAYEETGTPCMMMENCCYGQYELAILNMIRKGLFGEIIHCEGGYEHDLRGIANQLRRQYQRSYHHMNRNGDLYPTHEIGPISKYLNINRGNRFLTLTSTASKSRGLDIRAAEIYGEQNPIWRRHALGDIITTVLKCAGGETVTIMHDTSLPRPYCRGNAVHGTKGIWMELNHSVYFEPEHPAEEDGLEVIIEHKWEDVDLYLEKYQHPIWERFLNDGVTGGHGGMDYLVLRAFIYSVQHRIGLPIDVYDSATWMAITCLSEESIAKGSMPVSVPDFTNGSWVHRDPMPESPYSLD</sequence>
<dbReference type="InterPro" id="IPR000683">
    <property type="entry name" value="Gfo/Idh/MocA-like_OxRdtase_N"/>
</dbReference>
<dbReference type="GO" id="GO:0000166">
    <property type="term" value="F:nucleotide binding"/>
    <property type="evidence" value="ECO:0007669"/>
    <property type="project" value="InterPro"/>
</dbReference>
<dbReference type="EMBL" id="JACRSQ010000003">
    <property type="protein sequence ID" value="MBC8542546.1"/>
    <property type="molecule type" value="Genomic_DNA"/>
</dbReference>
<keyword evidence="3" id="KW-0378">Hydrolase</keyword>
<dbReference type="SUPFAM" id="SSF51735">
    <property type="entry name" value="NAD(P)-binding Rossmann-fold domains"/>
    <property type="match status" value="1"/>
</dbReference>
<keyword evidence="4" id="KW-0520">NAD</keyword>
<evidence type="ECO:0000256" key="2">
    <source>
        <dbReference type="ARBA" id="ARBA00009329"/>
    </source>
</evidence>
<dbReference type="GO" id="GO:0016798">
    <property type="term" value="F:hydrolase activity, acting on glycosyl bonds"/>
    <property type="evidence" value="ECO:0007669"/>
    <property type="project" value="UniProtKB-KW"/>
</dbReference>
<proteinExistence type="inferred from homology"/>
<evidence type="ECO:0000256" key="3">
    <source>
        <dbReference type="ARBA" id="ARBA00022801"/>
    </source>
</evidence>
<dbReference type="AlphaFoldDB" id="A0A926DR80"/>
<evidence type="ECO:0000256" key="1">
    <source>
        <dbReference type="ARBA" id="ARBA00001911"/>
    </source>
</evidence>